<dbReference type="InterPro" id="IPR006119">
    <property type="entry name" value="Resolv_N"/>
</dbReference>
<dbReference type="Gene3D" id="3.90.1750.20">
    <property type="entry name" value="Putative Large Serine Recombinase, Chain B, Domain 2"/>
    <property type="match status" value="1"/>
</dbReference>
<dbReference type="InterPro" id="IPR036162">
    <property type="entry name" value="Resolvase-like_N_sf"/>
</dbReference>
<dbReference type="InterPro" id="IPR011109">
    <property type="entry name" value="DNA_bind_recombinase_dom"/>
</dbReference>
<evidence type="ECO:0000256" key="1">
    <source>
        <dbReference type="SAM" id="MobiDB-lite"/>
    </source>
</evidence>
<dbReference type="PANTHER" id="PTHR30461">
    <property type="entry name" value="DNA-INVERTASE FROM LAMBDOID PROPHAGE"/>
    <property type="match status" value="1"/>
</dbReference>
<feature type="compositionally biased region" description="Basic and acidic residues" evidence="1">
    <location>
        <begin position="410"/>
        <end position="420"/>
    </location>
</feature>
<evidence type="ECO:0000259" key="3">
    <source>
        <dbReference type="PROSITE" id="PS51737"/>
    </source>
</evidence>
<dbReference type="SUPFAM" id="SSF53041">
    <property type="entry name" value="Resolvase-like"/>
    <property type="match status" value="1"/>
</dbReference>
<reference evidence="4" key="1">
    <citation type="journal article" date="2021" name="Proc. Natl. Acad. Sci. U.S.A.">
        <title>A Catalog of Tens of Thousands of Viruses from Human Metagenomes Reveals Hidden Associations with Chronic Diseases.</title>
        <authorList>
            <person name="Tisza M.J."/>
            <person name="Buck C.B."/>
        </authorList>
    </citation>
    <scope>NUCLEOTIDE SEQUENCE</scope>
    <source>
        <strain evidence="4">CtVJE9</strain>
    </source>
</reference>
<dbReference type="GO" id="GO:0003677">
    <property type="term" value="F:DNA binding"/>
    <property type="evidence" value="ECO:0007669"/>
    <property type="project" value="InterPro"/>
</dbReference>
<evidence type="ECO:0000259" key="2">
    <source>
        <dbReference type="PROSITE" id="PS51736"/>
    </source>
</evidence>
<evidence type="ECO:0000313" key="4">
    <source>
        <dbReference type="EMBL" id="DAF85871.1"/>
    </source>
</evidence>
<dbReference type="EMBL" id="BK015932">
    <property type="protein sequence ID" value="DAF85871.1"/>
    <property type="molecule type" value="Genomic_DNA"/>
</dbReference>
<dbReference type="PROSITE" id="PS51737">
    <property type="entry name" value="RECOMBINASE_DNA_BIND"/>
    <property type="match status" value="1"/>
</dbReference>
<dbReference type="InterPro" id="IPR038109">
    <property type="entry name" value="DNA_bind_recomb_sf"/>
</dbReference>
<dbReference type="Pfam" id="PF00239">
    <property type="entry name" value="Resolvase"/>
    <property type="match status" value="1"/>
</dbReference>
<dbReference type="InterPro" id="IPR025827">
    <property type="entry name" value="Zn_ribbon_recom_dom"/>
</dbReference>
<dbReference type="InterPro" id="IPR050639">
    <property type="entry name" value="SSR_resolvase"/>
</dbReference>
<dbReference type="PROSITE" id="PS51736">
    <property type="entry name" value="RECOMBINASES_3"/>
    <property type="match status" value="1"/>
</dbReference>
<accession>A0A8S5TUM6</accession>
<dbReference type="GO" id="GO:0000150">
    <property type="term" value="F:DNA strand exchange activity"/>
    <property type="evidence" value="ECO:0007669"/>
    <property type="project" value="InterPro"/>
</dbReference>
<sequence length="537" mass="62683">MQIKVIHPSVERELERKKVCAYVRVSTDSDEQEDSYENQIRYYKDKIESNPDWKFVGIYSDLGISGYKEKRPGFMNMIKDARNGGIDLILVKSVSRFARNTETVLKYSRELKRLGVGIYFELQKINTLSGEGELLLTILAAFAQAESESNSGNVSLSIRRKFEKGELNFPISKIYGYTEDADGNPILDEEKAKIVRLIFDLAEKGIWVTKIAEYLNKKQIPGIAAEKWNFGQIGKMLRQEAYMGDRILQKTYRDSRRRTRKNKGQVDQWYVKDTHPAIVTREQWYRVQDILLERNEELYDDTPISEEKNLNTHSTYPLSGKLYCPYCGRVLMHRWEGKKRYENWVCGLHRKISKDACPGICIPNRIASSWGEIKEPMTVLKYTDEYGMDRFTAIPKVEYEASEDCPYEVVKPEPKPERPKKPSYKKAPKPEKPRYTRNVYPLSGKLFCPNCGKVLTHKWNKGMEYWVCSTNRNKHRSENFVRCKGMYFPAEAAKDWGEITEPVTVIAYKNEYGHRLYTAMPKEEYERSADCPYRKED</sequence>
<dbReference type="Pfam" id="PF07508">
    <property type="entry name" value="Recombinase"/>
    <property type="match status" value="1"/>
</dbReference>
<feature type="domain" description="Recombinase" evidence="3">
    <location>
        <begin position="174"/>
        <end position="297"/>
    </location>
</feature>
<dbReference type="PANTHER" id="PTHR30461:SF23">
    <property type="entry name" value="DNA RECOMBINASE-RELATED"/>
    <property type="match status" value="1"/>
</dbReference>
<feature type="domain" description="Resolvase/invertase-type recombinase catalytic" evidence="2">
    <location>
        <begin position="18"/>
        <end position="165"/>
    </location>
</feature>
<proteinExistence type="predicted"/>
<dbReference type="CDD" id="cd00338">
    <property type="entry name" value="Ser_Recombinase"/>
    <property type="match status" value="1"/>
</dbReference>
<dbReference type="Gene3D" id="3.40.50.1390">
    <property type="entry name" value="Resolvase, N-terminal catalytic domain"/>
    <property type="match status" value="1"/>
</dbReference>
<dbReference type="Pfam" id="PF13408">
    <property type="entry name" value="Zn_ribbon_recom"/>
    <property type="match status" value="2"/>
</dbReference>
<feature type="region of interest" description="Disordered" evidence="1">
    <location>
        <begin position="410"/>
        <end position="433"/>
    </location>
</feature>
<name>A0A8S5TUM6_9CAUD</name>
<dbReference type="SMART" id="SM00857">
    <property type="entry name" value="Resolvase"/>
    <property type="match status" value="1"/>
</dbReference>
<organism evidence="4">
    <name type="scientific">Siphoviridae sp. ctVJE9</name>
    <dbReference type="NCBI Taxonomy" id="2825530"/>
    <lineage>
        <taxon>Viruses</taxon>
        <taxon>Duplodnaviria</taxon>
        <taxon>Heunggongvirae</taxon>
        <taxon>Uroviricota</taxon>
        <taxon>Caudoviricetes</taxon>
    </lineage>
</organism>
<protein>
    <submittedName>
        <fullName evidence="4">Integrase</fullName>
    </submittedName>
</protein>